<gene>
    <name evidence="2" type="ORF">NTEN_LOCUS2456</name>
</gene>
<keyword evidence="3" id="KW-1185">Reference proteome</keyword>
<dbReference type="Proteomes" id="UP000479000">
    <property type="component" value="Unassembled WGS sequence"/>
</dbReference>
<organism evidence="2 3">
    <name type="scientific">Nesidiocoris tenuis</name>
    <dbReference type="NCBI Taxonomy" id="355587"/>
    <lineage>
        <taxon>Eukaryota</taxon>
        <taxon>Metazoa</taxon>
        <taxon>Ecdysozoa</taxon>
        <taxon>Arthropoda</taxon>
        <taxon>Hexapoda</taxon>
        <taxon>Insecta</taxon>
        <taxon>Pterygota</taxon>
        <taxon>Neoptera</taxon>
        <taxon>Paraneoptera</taxon>
        <taxon>Hemiptera</taxon>
        <taxon>Heteroptera</taxon>
        <taxon>Panheteroptera</taxon>
        <taxon>Cimicomorpha</taxon>
        <taxon>Miridae</taxon>
        <taxon>Dicyphina</taxon>
        <taxon>Nesidiocoris</taxon>
    </lineage>
</organism>
<sequence>MELICRISDCLYGIQVQSSINSSGFSGQYSEYGFCGVLFCREFVEGISKNVKPESSEKIRDPGRTNTSVQRMEFWGRQISIFTKGLKYRVELIARITRQTVLLPSPRADQRNVTGEEKGRTHRPISDASDPHYIRRQRHGRTFHREIFAVSANGSLPLVITLYAGPDLKADDASTVTKRRSSIQMRAREKERVRHGASDGERRPSGRLRCFGRCGVSAPLNRDTGALLT</sequence>
<feature type="compositionally biased region" description="Basic and acidic residues" evidence="1">
    <location>
        <begin position="186"/>
        <end position="204"/>
    </location>
</feature>
<dbReference type="AlphaFoldDB" id="A0A6H5G1U3"/>
<feature type="compositionally biased region" description="Basic and acidic residues" evidence="1">
    <location>
        <begin position="109"/>
        <end position="119"/>
    </location>
</feature>
<reference evidence="2 3" key="1">
    <citation type="submission" date="2020-02" db="EMBL/GenBank/DDBJ databases">
        <authorList>
            <person name="Ferguson B K."/>
        </authorList>
    </citation>
    <scope>NUCLEOTIDE SEQUENCE [LARGE SCALE GENOMIC DNA]</scope>
</reference>
<name>A0A6H5G1U3_9HEMI</name>
<evidence type="ECO:0000256" key="1">
    <source>
        <dbReference type="SAM" id="MobiDB-lite"/>
    </source>
</evidence>
<protein>
    <submittedName>
        <fullName evidence="2">Uncharacterized protein</fullName>
    </submittedName>
</protein>
<feature type="region of interest" description="Disordered" evidence="1">
    <location>
        <begin position="109"/>
        <end position="131"/>
    </location>
</feature>
<proteinExistence type="predicted"/>
<dbReference type="EMBL" id="CADCXU010003906">
    <property type="protein sequence ID" value="CAA9995665.1"/>
    <property type="molecule type" value="Genomic_DNA"/>
</dbReference>
<evidence type="ECO:0000313" key="3">
    <source>
        <dbReference type="Proteomes" id="UP000479000"/>
    </source>
</evidence>
<evidence type="ECO:0000313" key="2">
    <source>
        <dbReference type="EMBL" id="CAA9995665.1"/>
    </source>
</evidence>
<accession>A0A6H5G1U3</accession>
<feature type="region of interest" description="Disordered" evidence="1">
    <location>
        <begin position="179"/>
        <end position="205"/>
    </location>
</feature>